<gene>
    <name evidence="1" type="ORF">A2319_03335</name>
</gene>
<comment type="caution">
    <text evidence="1">The sequence shown here is derived from an EMBL/GenBank/DDBJ whole genome shotgun (WGS) entry which is preliminary data.</text>
</comment>
<dbReference type="Proteomes" id="UP000176420">
    <property type="component" value="Unassembled WGS sequence"/>
</dbReference>
<dbReference type="InterPro" id="IPR014942">
    <property type="entry name" value="AbiEii"/>
</dbReference>
<name>A0A1G2BD43_9BACT</name>
<organism evidence="1 2">
    <name type="scientific">Candidatus Kerfeldbacteria bacterium RIFOXYB2_FULL_38_14</name>
    <dbReference type="NCBI Taxonomy" id="1798547"/>
    <lineage>
        <taxon>Bacteria</taxon>
        <taxon>Candidatus Kerfeldiibacteriota</taxon>
    </lineage>
</organism>
<dbReference type="Pfam" id="PF08843">
    <property type="entry name" value="AbiEii"/>
    <property type="match status" value="1"/>
</dbReference>
<proteinExistence type="predicted"/>
<accession>A0A1G2BD43</accession>
<evidence type="ECO:0008006" key="3">
    <source>
        <dbReference type="Google" id="ProtNLM"/>
    </source>
</evidence>
<sequence>MESIKDDLKNIIRDSATKNINYQKNLLKRYLQILILDFLYSHKTYSALFFYGGTCLAHCYGLPRLSEDLDFVDVKKNIQLSDLEKDIQKFFAAQTDLKIKTKLQKFRLYIKFPILKELGLASNDESDLLFVKIEIFKGFDFCKKYTEEFMPLFLYNHSILVRTFDLATLMATKIRAVLNRRWEKTNKSGKILIAVKGRDYFDLMWYLQQKVKPNLQCIEQCNNLANLKKILLTAVENVDAKSIQLDLEAFIDEHAFVKNTSKNIIAILKREINNL</sequence>
<evidence type="ECO:0000313" key="2">
    <source>
        <dbReference type="Proteomes" id="UP000176420"/>
    </source>
</evidence>
<reference evidence="1 2" key="1">
    <citation type="journal article" date="2016" name="Nat. Commun.">
        <title>Thousands of microbial genomes shed light on interconnected biogeochemical processes in an aquifer system.</title>
        <authorList>
            <person name="Anantharaman K."/>
            <person name="Brown C.T."/>
            <person name="Hug L.A."/>
            <person name="Sharon I."/>
            <person name="Castelle C.J."/>
            <person name="Probst A.J."/>
            <person name="Thomas B.C."/>
            <person name="Singh A."/>
            <person name="Wilkins M.J."/>
            <person name="Karaoz U."/>
            <person name="Brodie E.L."/>
            <person name="Williams K.H."/>
            <person name="Hubbard S.S."/>
            <person name="Banfield J.F."/>
        </authorList>
    </citation>
    <scope>NUCLEOTIDE SEQUENCE [LARGE SCALE GENOMIC DNA]</scope>
</reference>
<evidence type="ECO:0000313" key="1">
    <source>
        <dbReference type="EMBL" id="OGY86190.1"/>
    </source>
</evidence>
<dbReference type="AlphaFoldDB" id="A0A1G2BD43"/>
<dbReference type="EMBL" id="MHKI01000024">
    <property type="protein sequence ID" value="OGY86190.1"/>
    <property type="molecule type" value="Genomic_DNA"/>
</dbReference>
<dbReference type="Gene3D" id="3.10.450.620">
    <property type="entry name" value="JHP933, nucleotidyltransferase-like core domain"/>
    <property type="match status" value="1"/>
</dbReference>
<protein>
    <recommendedName>
        <fullName evidence="3">Nucleotidyl transferase AbiEii/AbiGii toxin family protein</fullName>
    </recommendedName>
</protein>